<dbReference type="InterPro" id="IPR032710">
    <property type="entry name" value="NTF2-like_dom_sf"/>
</dbReference>
<name>A0A8S8XE75_9PROT</name>
<sequence length="218" mass="24052">MAEVDLLAARDPVLAGTNKEIAPAVWTRLLDDDAIYTDENGKRFSKNEMVATIKPLPTGVTGNLGPVDLRVRRHGDSAVVTYDIDEHEDYHGARLHALYRVTDSWVRRKQGWRLVAGQVLAVPHDPPAVTLPATQLDDYVGSYALGGTERYVITRDGDGIAGSRNGGAAKKIACELRDVFFTPGSPRSRKIFQRDANGRVTGFVDRREGEDVVWVRRG</sequence>
<organism evidence="2 3">
    <name type="scientific">Roseiterribacter gracilis</name>
    <dbReference type="NCBI Taxonomy" id="2812848"/>
    <lineage>
        <taxon>Bacteria</taxon>
        <taxon>Pseudomonadati</taxon>
        <taxon>Pseudomonadota</taxon>
        <taxon>Alphaproteobacteria</taxon>
        <taxon>Rhodospirillales</taxon>
        <taxon>Roseiterribacteraceae</taxon>
        <taxon>Roseiterribacter</taxon>
    </lineage>
</organism>
<reference evidence="2" key="1">
    <citation type="submission" date="2021-02" db="EMBL/GenBank/DDBJ databases">
        <title>Genome sequence of Rhodospirillales sp. strain TMPK1 isolated from soil.</title>
        <authorList>
            <person name="Nakai R."/>
            <person name="Kusada H."/>
            <person name="Tamaki H."/>
        </authorList>
    </citation>
    <scope>NUCLEOTIDE SEQUENCE</scope>
    <source>
        <strain evidence="2">TMPK1</strain>
    </source>
</reference>
<accession>A0A8S8XE75</accession>
<dbReference type="Pfam" id="PF14534">
    <property type="entry name" value="DUF4440"/>
    <property type="match status" value="1"/>
</dbReference>
<protein>
    <recommendedName>
        <fullName evidence="1">DUF4440 domain-containing protein</fullName>
    </recommendedName>
</protein>
<comment type="caution">
    <text evidence="2">The sequence shown here is derived from an EMBL/GenBank/DDBJ whole genome shotgun (WGS) entry which is preliminary data.</text>
</comment>
<dbReference type="Gene3D" id="3.10.450.50">
    <property type="match status" value="1"/>
</dbReference>
<evidence type="ECO:0000313" key="3">
    <source>
        <dbReference type="Proteomes" id="UP000681075"/>
    </source>
</evidence>
<evidence type="ECO:0000313" key="2">
    <source>
        <dbReference type="EMBL" id="GIL39717.1"/>
    </source>
</evidence>
<keyword evidence="3" id="KW-1185">Reference proteome</keyword>
<proteinExistence type="predicted"/>
<dbReference type="EMBL" id="BOPV01000001">
    <property type="protein sequence ID" value="GIL39717.1"/>
    <property type="molecule type" value="Genomic_DNA"/>
</dbReference>
<dbReference type="AlphaFoldDB" id="A0A8S8XE75"/>
<gene>
    <name evidence="2" type="ORF">TMPK1_19540</name>
</gene>
<dbReference type="Proteomes" id="UP000681075">
    <property type="component" value="Unassembled WGS sequence"/>
</dbReference>
<evidence type="ECO:0000259" key="1">
    <source>
        <dbReference type="Pfam" id="PF14534"/>
    </source>
</evidence>
<dbReference type="InterPro" id="IPR027843">
    <property type="entry name" value="DUF4440"/>
</dbReference>
<dbReference type="SUPFAM" id="SSF54427">
    <property type="entry name" value="NTF2-like"/>
    <property type="match status" value="1"/>
</dbReference>
<feature type="domain" description="DUF4440" evidence="1">
    <location>
        <begin position="24"/>
        <end position="114"/>
    </location>
</feature>